<comment type="similarity">
    <text evidence="2">Belongs to the GPI family.</text>
</comment>
<comment type="pathway">
    <text evidence="1">Carbohydrate degradation; glycolysis; D-glyceraldehyde 3-phosphate and glycerone phosphate from D-glucose: step 2/4.</text>
</comment>
<dbReference type="Pfam" id="PF00342">
    <property type="entry name" value="PGI"/>
    <property type="match status" value="1"/>
</dbReference>
<dbReference type="InterPro" id="IPR046348">
    <property type="entry name" value="SIS_dom_sf"/>
</dbReference>
<dbReference type="GO" id="GO:0097367">
    <property type="term" value="F:carbohydrate derivative binding"/>
    <property type="evidence" value="ECO:0007669"/>
    <property type="project" value="InterPro"/>
</dbReference>
<dbReference type="InterPro" id="IPR035476">
    <property type="entry name" value="SIS_PGI_1"/>
</dbReference>
<dbReference type="PANTHER" id="PTHR11469:SF1">
    <property type="entry name" value="GLUCOSE-6-PHOSPHATE ISOMERASE"/>
    <property type="match status" value="1"/>
</dbReference>
<evidence type="ECO:0000256" key="6">
    <source>
        <dbReference type="ARBA" id="ARBA00023235"/>
    </source>
</evidence>
<sequence>MNTLTHLLTARAYTPVNALEQHAEHLQAQSLSDLIGGDSAAARQRASALAYTFESLHLDLSKQRITQETLSLLTDWALSCGLEAKRNALFAGAQVNSSERRSALHMAARWPANVTPPNGMEKAAEFCQYQRGRLAEMVDRLHQRQWFGATGQSITDVVHIGVGGSDLGPKMISEALADRPSHTHVDVHYVSCMDGAQLLPLIERLNPATTLLVLASKSFTTADTQFNIRTALAWLSDSLEVDVPTVCRHQLIGVSSKPEKMTEFGIPDAHQLVFKDWIGGRFSLWSPIGVSVAMQLGMESFNALLDGAHAMDRHFLETPLTENLPALVALVGAWNCQFLNIATHAVLPYDGRLKSLTAYLQQLEMESNGKSVRLDGRSVNHATCPIIWGDVGPNAQHAFYQLLHQGGHTVSADFVAVARREVDATQNVADSLAAQEQLTLANCLAQAQLFALGDDAIPKALSGHMAQGYRGNHPNTLLLLKQLDAWSMGALVALYEHKVFVQSVLWNLNPFDQPGVELGKKLATSLFNTMADSSSEQDLVRDPSTEQLLHKIGEWR</sequence>
<dbReference type="Gene3D" id="3.40.50.10490">
    <property type="entry name" value="Glucose-6-phosphate isomerase like protein, domain 1"/>
    <property type="match status" value="2"/>
</dbReference>
<dbReference type="NCBIfam" id="NF001211">
    <property type="entry name" value="PRK00179.1"/>
    <property type="match status" value="1"/>
</dbReference>
<dbReference type="PANTHER" id="PTHR11469">
    <property type="entry name" value="GLUCOSE-6-PHOSPHATE ISOMERASE"/>
    <property type="match status" value="1"/>
</dbReference>
<dbReference type="InterPro" id="IPR023096">
    <property type="entry name" value="G6P_Isomerase_C"/>
</dbReference>
<accession>A0A0F9W5W6</accession>
<dbReference type="CDD" id="cd05016">
    <property type="entry name" value="SIS_PGI_2"/>
    <property type="match status" value="1"/>
</dbReference>
<evidence type="ECO:0000256" key="7">
    <source>
        <dbReference type="ARBA" id="ARBA00029321"/>
    </source>
</evidence>
<reference evidence="8" key="1">
    <citation type="journal article" date="2015" name="Nature">
        <title>Complex archaea that bridge the gap between prokaryotes and eukaryotes.</title>
        <authorList>
            <person name="Spang A."/>
            <person name="Saw J.H."/>
            <person name="Jorgensen S.L."/>
            <person name="Zaremba-Niedzwiedzka K."/>
            <person name="Martijn J."/>
            <person name="Lind A.E."/>
            <person name="van Eijk R."/>
            <person name="Schleper C."/>
            <person name="Guy L."/>
            <person name="Ettema T.J."/>
        </authorList>
    </citation>
    <scope>NUCLEOTIDE SEQUENCE</scope>
</reference>
<dbReference type="GO" id="GO:0005829">
    <property type="term" value="C:cytosol"/>
    <property type="evidence" value="ECO:0007669"/>
    <property type="project" value="TreeGrafter"/>
</dbReference>
<dbReference type="InterPro" id="IPR018189">
    <property type="entry name" value="Phosphoglucose_isomerase_CS"/>
</dbReference>
<dbReference type="UniPathway" id="UPA00109">
    <property type="reaction ID" value="UER00181"/>
</dbReference>
<dbReference type="PROSITE" id="PS51463">
    <property type="entry name" value="P_GLUCOSE_ISOMERASE_3"/>
    <property type="match status" value="1"/>
</dbReference>
<dbReference type="GO" id="GO:0004347">
    <property type="term" value="F:glucose-6-phosphate isomerase activity"/>
    <property type="evidence" value="ECO:0007669"/>
    <property type="project" value="UniProtKB-EC"/>
</dbReference>
<dbReference type="InterPro" id="IPR001672">
    <property type="entry name" value="G6P_Isomerase"/>
</dbReference>
<dbReference type="PROSITE" id="PS00765">
    <property type="entry name" value="P_GLUCOSE_ISOMERASE_1"/>
    <property type="match status" value="1"/>
</dbReference>
<comment type="catalytic activity">
    <reaction evidence="7">
        <text>alpha-D-glucose 6-phosphate = beta-D-fructose 6-phosphate</text>
        <dbReference type="Rhea" id="RHEA:11816"/>
        <dbReference type="ChEBI" id="CHEBI:57634"/>
        <dbReference type="ChEBI" id="CHEBI:58225"/>
        <dbReference type="EC" id="5.3.1.9"/>
    </reaction>
</comment>
<comment type="caution">
    <text evidence="8">The sequence shown here is derived from an EMBL/GenBank/DDBJ whole genome shotgun (WGS) entry which is preliminary data.</text>
</comment>
<dbReference type="FunFam" id="3.40.50.10490:FF:000060">
    <property type="entry name" value="Glucose-6-phosphate isomerase"/>
    <property type="match status" value="1"/>
</dbReference>
<dbReference type="GO" id="GO:0051156">
    <property type="term" value="P:glucose 6-phosphate metabolic process"/>
    <property type="evidence" value="ECO:0007669"/>
    <property type="project" value="TreeGrafter"/>
</dbReference>
<proteinExistence type="inferred from homology"/>
<keyword evidence="6" id="KW-0413">Isomerase</keyword>
<evidence type="ECO:0000256" key="4">
    <source>
        <dbReference type="ARBA" id="ARBA00022432"/>
    </source>
</evidence>
<dbReference type="AlphaFoldDB" id="A0A0F9W5W6"/>
<organism evidence="8">
    <name type="scientific">marine sediment metagenome</name>
    <dbReference type="NCBI Taxonomy" id="412755"/>
    <lineage>
        <taxon>unclassified sequences</taxon>
        <taxon>metagenomes</taxon>
        <taxon>ecological metagenomes</taxon>
    </lineage>
</organism>
<dbReference type="GO" id="GO:0006096">
    <property type="term" value="P:glycolytic process"/>
    <property type="evidence" value="ECO:0007669"/>
    <property type="project" value="UniProtKB-UniPathway"/>
</dbReference>
<dbReference type="Gene3D" id="1.10.1390.10">
    <property type="match status" value="1"/>
</dbReference>
<dbReference type="HAMAP" id="MF_00473">
    <property type="entry name" value="G6P_isomerase"/>
    <property type="match status" value="1"/>
</dbReference>
<protein>
    <recommendedName>
        <fullName evidence="3">glucose-6-phosphate isomerase</fullName>
        <ecNumber evidence="3">5.3.1.9</ecNumber>
    </recommendedName>
</protein>
<dbReference type="CDD" id="cd05015">
    <property type="entry name" value="SIS_PGI_1"/>
    <property type="match status" value="1"/>
</dbReference>
<dbReference type="GO" id="GO:0006094">
    <property type="term" value="P:gluconeogenesis"/>
    <property type="evidence" value="ECO:0007669"/>
    <property type="project" value="UniProtKB-KW"/>
</dbReference>
<evidence type="ECO:0000256" key="2">
    <source>
        <dbReference type="ARBA" id="ARBA00006604"/>
    </source>
</evidence>
<dbReference type="GO" id="GO:0048029">
    <property type="term" value="F:monosaccharide binding"/>
    <property type="evidence" value="ECO:0007669"/>
    <property type="project" value="TreeGrafter"/>
</dbReference>
<dbReference type="InterPro" id="IPR035482">
    <property type="entry name" value="SIS_PGI_2"/>
</dbReference>
<dbReference type="PROSITE" id="PS00174">
    <property type="entry name" value="P_GLUCOSE_ISOMERASE_2"/>
    <property type="match status" value="1"/>
</dbReference>
<evidence type="ECO:0000313" key="8">
    <source>
        <dbReference type="EMBL" id="KKO07658.1"/>
    </source>
</evidence>
<keyword evidence="5" id="KW-0324">Glycolysis</keyword>
<evidence type="ECO:0000256" key="5">
    <source>
        <dbReference type="ARBA" id="ARBA00023152"/>
    </source>
</evidence>
<evidence type="ECO:0000256" key="1">
    <source>
        <dbReference type="ARBA" id="ARBA00004926"/>
    </source>
</evidence>
<keyword evidence="4" id="KW-0312">Gluconeogenesis</keyword>
<dbReference type="EMBL" id="LAZR01000012">
    <property type="protein sequence ID" value="KKO07658.1"/>
    <property type="molecule type" value="Genomic_DNA"/>
</dbReference>
<dbReference type="PRINTS" id="PR00662">
    <property type="entry name" value="G6PISOMERASE"/>
</dbReference>
<dbReference type="SUPFAM" id="SSF53697">
    <property type="entry name" value="SIS domain"/>
    <property type="match status" value="1"/>
</dbReference>
<gene>
    <name evidence="8" type="ORF">LCGC14_0056150</name>
</gene>
<dbReference type="EC" id="5.3.1.9" evidence="3"/>
<evidence type="ECO:0000256" key="3">
    <source>
        <dbReference type="ARBA" id="ARBA00011952"/>
    </source>
</evidence>
<name>A0A0F9W5W6_9ZZZZ</name>